<dbReference type="GO" id="GO:0039702">
    <property type="term" value="P:viral budding via host ESCRT complex"/>
    <property type="evidence" value="ECO:0007669"/>
    <property type="project" value="UniProtKB-KW"/>
</dbReference>
<dbReference type="Proteomes" id="UP000694423">
    <property type="component" value="Unplaced"/>
</dbReference>
<dbReference type="PANTHER" id="PTHR40389:SF4">
    <property type="match status" value="1"/>
</dbReference>
<reference evidence="13" key="1">
    <citation type="submission" date="2025-08" db="UniProtKB">
        <authorList>
            <consortium name="Ensembl"/>
        </authorList>
    </citation>
    <scope>IDENTIFICATION</scope>
</reference>
<evidence type="ECO:0000256" key="11">
    <source>
        <dbReference type="PROSITE-ProRule" id="PRU00047"/>
    </source>
</evidence>
<evidence type="ECO:0000256" key="6">
    <source>
        <dbReference type="ARBA" id="ARBA00022637"/>
    </source>
</evidence>
<evidence type="ECO:0000313" key="14">
    <source>
        <dbReference type="Proteomes" id="UP000694423"/>
    </source>
</evidence>
<keyword evidence="6" id="KW-1198">Viral budding</keyword>
<dbReference type="InterPro" id="IPR003322">
    <property type="entry name" value="B_retro_matrix"/>
</dbReference>
<evidence type="ECO:0000256" key="3">
    <source>
        <dbReference type="ARBA" id="ARBA00022511"/>
    </source>
</evidence>
<dbReference type="Gene3D" id="1.10.150.490">
    <property type="entry name" value="Retroviral GAG p10 protein"/>
    <property type="match status" value="1"/>
</dbReference>
<evidence type="ECO:0000256" key="1">
    <source>
        <dbReference type="ARBA" id="ARBA00019628"/>
    </source>
</evidence>
<keyword evidence="9" id="KW-0862">Zinc</keyword>
<keyword evidence="4" id="KW-0597">Phosphoprotein</keyword>
<accession>A0A8C4JZ42</accession>
<keyword evidence="2" id="KW-1187">Viral budding via the host ESCRT complexes</keyword>
<evidence type="ECO:0000256" key="8">
    <source>
        <dbReference type="ARBA" id="ARBA00022771"/>
    </source>
</evidence>
<dbReference type="SUPFAM" id="SSF47836">
    <property type="entry name" value="Retroviral matrix proteins"/>
    <property type="match status" value="1"/>
</dbReference>
<dbReference type="AlphaFoldDB" id="A0A8C4JZ42"/>
<evidence type="ECO:0000256" key="5">
    <source>
        <dbReference type="ARBA" id="ARBA00022581"/>
    </source>
</evidence>
<evidence type="ECO:0000256" key="7">
    <source>
        <dbReference type="ARBA" id="ARBA00022723"/>
    </source>
</evidence>
<dbReference type="Pfam" id="PF19317">
    <property type="entry name" value="Gag_p24_C"/>
    <property type="match status" value="1"/>
</dbReference>
<keyword evidence="6" id="KW-1188">Viral release from host cell</keyword>
<organism evidence="13 14">
    <name type="scientific">Dromaius novaehollandiae</name>
    <name type="common">Emu</name>
    <dbReference type="NCBI Taxonomy" id="8790"/>
    <lineage>
        <taxon>Eukaryota</taxon>
        <taxon>Metazoa</taxon>
        <taxon>Chordata</taxon>
        <taxon>Craniata</taxon>
        <taxon>Vertebrata</taxon>
        <taxon>Euteleostomi</taxon>
        <taxon>Archelosauria</taxon>
        <taxon>Archosauria</taxon>
        <taxon>Dinosauria</taxon>
        <taxon>Saurischia</taxon>
        <taxon>Theropoda</taxon>
        <taxon>Coelurosauria</taxon>
        <taxon>Aves</taxon>
        <taxon>Palaeognathae</taxon>
        <taxon>Casuariiformes</taxon>
        <taxon>Dromaiidae</taxon>
        <taxon>Dromaius</taxon>
    </lineage>
</organism>
<keyword evidence="7" id="KW-0479">Metal-binding</keyword>
<evidence type="ECO:0000313" key="13">
    <source>
        <dbReference type="Ensembl" id="ENSDNVP00000013590.1"/>
    </source>
</evidence>
<dbReference type="InterPro" id="IPR038124">
    <property type="entry name" value="B_retro_matrix_sf"/>
</dbReference>
<dbReference type="GO" id="GO:0003676">
    <property type="term" value="F:nucleic acid binding"/>
    <property type="evidence" value="ECO:0007669"/>
    <property type="project" value="InterPro"/>
</dbReference>
<dbReference type="Pfam" id="PF02337">
    <property type="entry name" value="Gag_p10"/>
    <property type="match status" value="1"/>
</dbReference>
<dbReference type="Gene3D" id="1.10.1200.30">
    <property type="match status" value="1"/>
</dbReference>
<keyword evidence="8 11" id="KW-0863">Zinc-finger</keyword>
<dbReference type="InterPro" id="IPR050195">
    <property type="entry name" value="Primate_lentivir_Gag_pol-like"/>
</dbReference>
<dbReference type="Gene3D" id="1.10.375.10">
    <property type="entry name" value="Human Immunodeficiency Virus Type 1 Capsid Protein"/>
    <property type="match status" value="1"/>
</dbReference>
<keyword evidence="14" id="KW-1185">Reference proteome</keyword>
<dbReference type="InterPro" id="IPR001878">
    <property type="entry name" value="Znf_CCHC"/>
</dbReference>
<dbReference type="Pfam" id="PF00098">
    <property type="entry name" value="zf-CCHC"/>
    <property type="match status" value="1"/>
</dbReference>
<dbReference type="InterPro" id="IPR008919">
    <property type="entry name" value="Retrov_capsid_N"/>
</dbReference>
<dbReference type="Ensembl" id="ENSDNVT00000016325.1">
    <property type="protein sequence ID" value="ENSDNVP00000013590.1"/>
    <property type="gene ID" value="ENSDNVG00000009568.1"/>
</dbReference>
<dbReference type="SUPFAM" id="SSF47943">
    <property type="entry name" value="Retrovirus capsid protein, N-terminal core domain"/>
    <property type="match status" value="1"/>
</dbReference>
<dbReference type="Pfam" id="PF00607">
    <property type="entry name" value="Gag_p24"/>
    <property type="match status" value="1"/>
</dbReference>
<evidence type="ECO:0000256" key="9">
    <source>
        <dbReference type="ARBA" id="ARBA00022833"/>
    </source>
</evidence>
<proteinExistence type="predicted"/>
<sequence length="536" mass="59585">MSGRSIIACAHHHHGTAGEQPGTMGQSLTRDQRSYMEALQKVLKTHGFQNVAQHSLMTLLVWTRDNCPWFPQEGTLSVAVGEQVGDELRRQRDDKAKKLLVTWQQVFFALLRLFSIIPGPDSECDDAFISGLNDLEQEADLHPPPNMHYCAQPTASPGPPPTWDRLPRGCPSLGPSVGLMPALPQCCGALELCREEALRRGDLDILHAFPVRYQAGQPTAWEQLPYEAVKGVRKSVKDYGLQSAYTMNLFQAVAEGYTMTPHDWKTLCRLTLTAMQYTVWLTEYRDRATVQTMSNLNNMANIGIEELMGEGRYATAIAQVQLPQEALEQASLLALQALRKVPAGMPAQSFATVRQGPQEPYIQFLDRLQNAIHQQIESEEAQRLLLMQLAMENANADCQKALRPLRSANLSLADMIRACQNVGMESHRADLLAAALLQQMVVTAVPGAPCFNCGQSGHFKRDCKFGGGGGKKSGRRSPSRPCQQCQCRLNPDYRHQSAASPHGSMGPARWRPQRSFAWSLICYLYGTFCSSRSYRL</sequence>
<dbReference type="SUPFAM" id="SSF47353">
    <property type="entry name" value="Retrovirus capsid dimerization domain-like"/>
    <property type="match status" value="1"/>
</dbReference>
<dbReference type="PANTHER" id="PTHR40389">
    <property type="entry name" value="ENDOGENOUS RETROVIRUS GROUP K MEMBER 24 GAG POLYPROTEIN-RELATED"/>
    <property type="match status" value="1"/>
</dbReference>
<dbReference type="InterPro" id="IPR010999">
    <property type="entry name" value="Retrovr_matrix"/>
</dbReference>
<feature type="domain" description="CCHC-type" evidence="12">
    <location>
        <begin position="450"/>
        <end position="464"/>
    </location>
</feature>
<evidence type="ECO:0000259" key="12">
    <source>
        <dbReference type="PROSITE" id="PS50158"/>
    </source>
</evidence>
<keyword evidence="3" id="KW-1032">Host cell membrane</keyword>
<dbReference type="InterPro" id="IPR036875">
    <property type="entry name" value="Znf_CCHC_sf"/>
</dbReference>
<keyword evidence="10" id="KW-0472">Membrane</keyword>
<dbReference type="SMART" id="SM00343">
    <property type="entry name" value="ZnF_C2HC"/>
    <property type="match status" value="1"/>
</dbReference>
<dbReference type="InterPro" id="IPR008916">
    <property type="entry name" value="Retrov_capsid_C"/>
</dbReference>
<protein>
    <recommendedName>
        <fullName evidence="1">Gag polyprotein</fullName>
    </recommendedName>
</protein>
<keyword evidence="10" id="KW-1043">Host membrane</keyword>
<dbReference type="GO" id="GO:0005198">
    <property type="term" value="F:structural molecule activity"/>
    <property type="evidence" value="ECO:0007669"/>
    <property type="project" value="InterPro"/>
</dbReference>
<dbReference type="SUPFAM" id="SSF57756">
    <property type="entry name" value="Retrovirus zinc finger-like domains"/>
    <property type="match status" value="1"/>
</dbReference>
<evidence type="ECO:0000256" key="10">
    <source>
        <dbReference type="ARBA" id="ARBA00022870"/>
    </source>
</evidence>
<dbReference type="GO" id="GO:0008270">
    <property type="term" value="F:zinc ion binding"/>
    <property type="evidence" value="ECO:0007669"/>
    <property type="project" value="UniProtKB-KW"/>
</dbReference>
<evidence type="ECO:0000256" key="4">
    <source>
        <dbReference type="ARBA" id="ARBA00022553"/>
    </source>
</evidence>
<evidence type="ECO:0000256" key="2">
    <source>
        <dbReference type="ARBA" id="ARBA00022462"/>
    </source>
</evidence>
<reference evidence="13" key="2">
    <citation type="submission" date="2025-09" db="UniProtKB">
        <authorList>
            <consortium name="Ensembl"/>
        </authorList>
    </citation>
    <scope>IDENTIFICATION</scope>
</reference>
<keyword evidence="5" id="KW-0945">Host-virus interaction</keyword>
<dbReference type="InterPro" id="IPR045345">
    <property type="entry name" value="Gag_p24_C"/>
</dbReference>
<name>A0A8C4JZ42_DRONO</name>
<dbReference type="PROSITE" id="PS50158">
    <property type="entry name" value="ZF_CCHC"/>
    <property type="match status" value="1"/>
</dbReference>